<dbReference type="EMBL" id="LN614830">
    <property type="protein sequence ID" value="CEG60396.1"/>
    <property type="molecule type" value="Genomic_DNA"/>
</dbReference>
<dbReference type="AlphaFoldDB" id="A0A098GFY2"/>
<dbReference type="Proteomes" id="UP000032414">
    <property type="component" value="Chromosome I"/>
</dbReference>
<dbReference type="KEGG" id="tmc:LMI_1081"/>
<sequence>MFHNHYKKVKFLYKRGSYTPKNWLYLLLIMKVENRNSKRVNEWYSDWSQSRIDPLNISLCQKPKISRVLIFI</sequence>
<name>A0A098GFY2_LEGMI</name>
<gene>
    <name evidence="1" type="ORF">LMI_1081</name>
</gene>
<proteinExistence type="predicted"/>
<evidence type="ECO:0000313" key="2">
    <source>
        <dbReference type="Proteomes" id="UP000032414"/>
    </source>
</evidence>
<dbReference type="HOGENOM" id="CLU_2720937_0_0_6"/>
<protein>
    <submittedName>
        <fullName evidence="1">Uncharacterized protein</fullName>
    </submittedName>
</protein>
<evidence type="ECO:0000313" key="1">
    <source>
        <dbReference type="EMBL" id="CEG60396.1"/>
    </source>
</evidence>
<reference evidence="2" key="1">
    <citation type="submission" date="2014-09" db="EMBL/GenBank/DDBJ databases">
        <authorList>
            <person name="Gomez-Valero L."/>
        </authorList>
    </citation>
    <scope>NUCLEOTIDE SEQUENCE [LARGE SCALE GENOMIC DNA]</scope>
    <source>
        <strain evidence="2">ATCC33218</strain>
    </source>
</reference>
<organism evidence="1 2">
    <name type="scientific">Legionella micdadei</name>
    <name type="common">Tatlockia micdadei</name>
    <dbReference type="NCBI Taxonomy" id="451"/>
    <lineage>
        <taxon>Bacteria</taxon>
        <taxon>Pseudomonadati</taxon>
        <taxon>Pseudomonadota</taxon>
        <taxon>Gammaproteobacteria</taxon>
        <taxon>Legionellales</taxon>
        <taxon>Legionellaceae</taxon>
        <taxon>Legionella</taxon>
    </lineage>
</organism>
<accession>A0A098GFY2</accession>